<evidence type="ECO:0000256" key="5">
    <source>
        <dbReference type="ARBA" id="ARBA00023224"/>
    </source>
</evidence>
<evidence type="ECO:0000256" key="6">
    <source>
        <dbReference type="ARBA" id="ARBA00029447"/>
    </source>
</evidence>
<dbReference type="GO" id="GO:0016020">
    <property type="term" value="C:membrane"/>
    <property type="evidence" value="ECO:0007669"/>
    <property type="project" value="UniProtKB-SubCell"/>
</dbReference>
<name>A0A9J6RLV9_9GAMM</name>
<dbReference type="PROSITE" id="PS50885">
    <property type="entry name" value="HAMP"/>
    <property type="match status" value="1"/>
</dbReference>
<feature type="domain" description="HAMP" evidence="10">
    <location>
        <begin position="286"/>
        <end position="339"/>
    </location>
</feature>
<evidence type="ECO:0000256" key="3">
    <source>
        <dbReference type="ARBA" id="ARBA00022989"/>
    </source>
</evidence>
<dbReference type="InterPro" id="IPR004089">
    <property type="entry name" value="MCPsignal_dom"/>
</dbReference>
<dbReference type="SMART" id="SM01358">
    <property type="entry name" value="HBM"/>
    <property type="match status" value="1"/>
</dbReference>
<dbReference type="SMART" id="SM00283">
    <property type="entry name" value="MA"/>
    <property type="match status" value="1"/>
</dbReference>
<gene>
    <name evidence="11" type="ORF">O0V09_10840</name>
</gene>
<evidence type="ECO:0000259" key="10">
    <source>
        <dbReference type="PROSITE" id="PS50885"/>
    </source>
</evidence>
<dbReference type="GO" id="GO:0007165">
    <property type="term" value="P:signal transduction"/>
    <property type="evidence" value="ECO:0007669"/>
    <property type="project" value="UniProtKB-KW"/>
</dbReference>
<evidence type="ECO:0000256" key="7">
    <source>
        <dbReference type="PROSITE-ProRule" id="PRU00284"/>
    </source>
</evidence>
<reference evidence="11 12" key="1">
    <citation type="submission" date="2022-12" db="EMBL/GenBank/DDBJ databases">
        <title>Dasania phycosphaerae sp. nov., isolated from particulate material of the south coast of Korea.</title>
        <authorList>
            <person name="Jiang Y."/>
        </authorList>
    </citation>
    <scope>NUCLEOTIDE SEQUENCE [LARGE SCALE GENOMIC DNA]</scope>
    <source>
        <strain evidence="11 12">GY-19</strain>
    </source>
</reference>
<organism evidence="11 12">
    <name type="scientific">Dasania phycosphaerae</name>
    <dbReference type="NCBI Taxonomy" id="2950436"/>
    <lineage>
        <taxon>Bacteria</taxon>
        <taxon>Pseudomonadati</taxon>
        <taxon>Pseudomonadota</taxon>
        <taxon>Gammaproteobacteria</taxon>
        <taxon>Cellvibrionales</taxon>
        <taxon>Spongiibacteraceae</taxon>
        <taxon>Dasania</taxon>
    </lineage>
</organism>
<proteinExistence type="inferred from homology"/>
<dbReference type="CDD" id="cd11386">
    <property type="entry name" value="MCP_signal"/>
    <property type="match status" value="1"/>
</dbReference>
<dbReference type="InterPro" id="IPR003660">
    <property type="entry name" value="HAMP_dom"/>
</dbReference>
<dbReference type="InterPro" id="IPR032255">
    <property type="entry name" value="HBM"/>
</dbReference>
<dbReference type="SUPFAM" id="SSF58104">
    <property type="entry name" value="Methyl-accepting chemotaxis protein (MCP) signaling domain"/>
    <property type="match status" value="1"/>
</dbReference>
<dbReference type="GO" id="GO:0006935">
    <property type="term" value="P:chemotaxis"/>
    <property type="evidence" value="ECO:0007669"/>
    <property type="project" value="UniProtKB-ARBA"/>
</dbReference>
<evidence type="ECO:0000313" key="12">
    <source>
        <dbReference type="Proteomes" id="UP001069090"/>
    </source>
</evidence>
<keyword evidence="12" id="KW-1185">Reference proteome</keyword>
<dbReference type="Pfam" id="PF00672">
    <property type="entry name" value="HAMP"/>
    <property type="match status" value="1"/>
</dbReference>
<sequence>MKAFNFSIKQSLIFIAVITVLGLAILAATTVKTLSDINKLHQSRVLLDEFHTSLLSLRRHEKDFQSRLDLRYVQRFNQTMKQTLQQRDSLAALLDELSIDTTVLAKQTDYLAAYRQQFARYTALQQTIGLDAQSGLYGKLRAAIHNVERLLGSELEAKIEMLMLRRHEKDFMLRRDLKYVDKFDSSREEFAALLANNDQLLLGLGEYARSFHALVDKEVAKGLDTSSGVSGDMRAAVHQVEEGFELMRKSVEQAVDQGFAQAHASMLIALLLIAVVLIALVLLVAFRIVRALSQFNREILAIIDDKDLTRQVAVQGGSEIEQVATAFNELITNLHGIIEAIYQASDHMSAAAGEMASISTKVDGASKEQGMEVDQAAVAVTEMSQTIQEIARNAASAADSVNIVHEQLQEGVKVGSDARDNIQLLTQEVQEAAAAIQELERNSNNIGQVLDAIQNVAEQTNLLALNAAIEAARAGEQGRGFAVVADEVRTLAQRTQESTETIRKTIVEFQQGTNEVVQTVSKSNQRAEVGIEKVTRSTEILNEISSMVSSMSDINMQIAAASEEQSVASNEINRNVTRVSDLSLNVRGQTQQASKASAELTRLGESLCDRVKVFKL</sequence>
<evidence type="ECO:0000313" key="11">
    <source>
        <dbReference type="EMBL" id="MCZ0865702.1"/>
    </source>
</evidence>
<comment type="subcellular location">
    <subcellularLocation>
        <location evidence="1">Membrane</location>
        <topology evidence="1">Multi-pass membrane protein</topology>
    </subcellularLocation>
</comment>
<keyword evidence="3 8" id="KW-1133">Transmembrane helix</keyword>
<comment type="similarity">
    <text evidence="6">Belongs to the methyl-accepting chemotaxis (MCP) protein family.</text>
</comment>
<keyword evidence="5 7" id="KW-0807">Transducer</keyword>
<dbReference type="RefSeq" id="WP_258331844.1">
    <property type="nucleotide sequence ID" value="NZ_JAPTGG010000008.1"/>
</dbReference>
<evidence type="ECO:0000256" key="1">
    <source>
        <dbReference type="ARBA" id="ARBA00004141"/>
    </source>
</evidence>
<dbReference type="PANTHER" id="PTHR32089">
    <property type="entry name" value="METHYL-ACCEPTING CHEMOTAXIS PROTEIN MCPB"/>
    <property type="match status" value="1"/>
</dbReference>
<feature type="transmembrane region" description="Helical" evidence="8">
    <location>
        <begin position="266"/>
        <end position="289"/>
    </location>
</feature>
<dbReference type="EMBL" id="JAPTGG010000008">
    <property type="protein sequence ID" value="MCZ0865702.1"/>
    <property type="molecule type" value="Genomic_DNA"/>
</dbReference>
<dbReference type="Gene3D" id="1.10.287.950">
    <property type="entry name" value="Methyl-accepting chemotaxis protein"/>
    <property type="match status" value="1"/>
</dbReference>
<accession>A0A9J6RLV9</accession>
<keyword evidence="4 8" id="KW-0472">Membrane</keyword>
<dbReference type="FunFam" id="1.10.287.950:FF:000001">
    <property type="entry name" value="Methyl-accepting chemotaxis sensory transducer"/>
    <property type="match status" value="1"/>
</dbReference>
<dbReference type="Proteomes" id="UP001069090">
    <property type="component" value="Unassembled WGS sequence"/>
</dbReference>
<evidence type="ECO:0000256" key="4">
    <source>
        <dbReference type="ARBA" id="ARBA00023136"/>
    </source>
</evidence>
<dbReference type="AlphaFoldDB" id="A0A9J6RLV9"/>
<evidence type="ECO:0000256" key="2">
    <source>
        <dbReference type="ARBA" id="ARBA00022692"/>
    </source>
</evidence>
<feature type="domain" description="Methyl-accepting transducer" evidence="9">
    <location>
        <begin position="344"/>
        <end position="580"/>
    </location>
</feature>
<evidence type="ECO:0000259" key="9">
    <source>
        <dbReference type="PROSITE" id="PS50111"/>
    </source>
</evidence>
<dbReference type="PROSITE" id="PS50111">
    <property type="entry name" value="CHEMOTAXIS_TRANSDUC_2"/>
    <property type="match status" value="1"/>
</dbReference>
<keyword evidence="2 8" id="KW-0812">Transmembrane</keyword>
<evidence type="ECO:0000256" key="8">
    <source>
        <dbReference type="SAM" id="Phobius"/>
    </source>
</evidence>
<dbReference type="SMART" id="SM00304">
    <property type="entry name" value="HAMP"/>
    <property type="match status" value="1"/>
</dbReference>
<dbReference type="PANTHER" id="PTHR32089:SF119">
    <property type="entry name" value="METHYL-ACCEPTING CHEMOTAXIS PROTEIN CTPL"/>
    <property type="match status" value="1"/>
</dbReference>
<protein>
    <submittedName>
        <fullName evidence="11">Methyl-accepting chemotaxis protein</fullName>
    </submittedName>
</protein>
<comment type="caution">
    <text evidence="11">The sequence shown here is derived from an EMBL/GenBank/DDBJ whole genome shotgun (WGS) entry which is preliminary data.</text>
</comment>
<dbReference type="Pfam" id="PF00015">
    <property type="entry name" value="MCPsignal"/>
    <property type="match status" value="1"/>
</dbReference>